<dbReference type="PANTHER" id="PTHR30055:SF235">
    <property type="entry name" value="TRANSCRIPTIONAL REGULATORY PROTEIN"/>
    <property type="match status" value="1"/>
</dbReference>
<keyword evidence="1 2" id="KW-0238">DNA-binding</keyword>
<dbReference type="Pfam" id="PF00440">
    <property type="entry name" value="TetR_N"/>
    <property type="match status" value="1"/>
</dbReference>
<dbReference type="InterPro" id="IPR050109">
    <property type="entry name" value="HTH-type_TetR-like_transc_reg"/>
</dbReference>
<protein>
    <submittedName>
        <fullName evidence="4">Helix-turn-helix domain-containing protein</fullName>
    </submittedName>
</protein>
<organism evidence="4">
    <name type="scientific">Streptomyces sp. R08</name>
    <dbReference type="NCBI Taxonomy" id="3238624"/>
    <lineage>
        <taxon>Bacteria</taxon>
        <taxon>Bacillati</taxon>
        <taxon>Actinomycetota</taxon>
        <taxon>Actinomycetes</taxon>
        <taxon>Kitasatosporales</taxon>
        <taxon>Streptomycetaceae</taxon>
        <taxon>Streptomyces</taxon>
    </lineage>
</organism>
<dbReference type="InterPro" id="IPR009057">
    <property type="entry name" value="Homeodomain-like_sf"/>
</dbReference>
<dbReference type="GO" id="GO:0003700">
    <property type="term" value="F:DNA-binding transcription factor activity"/>
    <property type="evidence" value="ECO:0007669"/>
    <property type="project" value="TreeGrafter"/>
</dbReference>
<feature type="DNA-binding region" description="H-T-H motif" evidence="2">
    <location>
        <begin position="23"/>
        <end position="42"/>
    </location>
</feature>
<reference evidence="4" key="1">
    <citation type="submission" date="2024-07" db="EMBL/GenBank/DDBJ databases">
        <authorList>
            <person name="Yu S.T."/>
        </authorList>
    </citation>
    <scope>NUCLEOTIDE SEQUENCE</scope>
    <source>
        <strain evidence="4">R08</strain>
    </source>
</reference>
<dbReference type="EMBL" id="CP163431">
    <property type="protein sequence ID" value="XDQ06879.1"/>
    <property type="molecule type" value="Genomic_DNA"/>
</dbReference>
<dbReference type="GO" id="GO:0000976">
    <property type="term" value="F:transcription cis-regulatory region binding"/>
    <property type="evidence" value="ECO:0007669"/>
    <property type="project" value="TreeGrafter"/>
</dbReference>
<sequence>MTRDDIRRAAARRFAERGYAHVTLQDIADDAGVTPALVNRYFVSKRALFDLVAQSHTDEVEPLTEVDEFAADLMVYWQDVDRRTPALALVRSIDLDGGQLLEHELERRIRGPWRELLADDPEAAAKIRLLESLTLGLGLFGLGALLGEDDGPSPETLTVMERRLARMIKTCLSD</sequence>
<dbReference type="PANTHER" id="PTHR30055">
    <property type="entry name" value="HTH-TYPE TRANSCRIPTIONAL REGULATOR RUTR"/>
    <property type="match status" value="1"/>
</dbReference>
<dbReference type="SUPFAM" id="SSF46689">
    <property type="entry name" value="Homeodomain-like"/>
    <property type="match status" value="1"/>
</dbReference>
<dbReference type="RefSeq" id="WP_369191731.1">
    <property type="nucleotide sequence ID" value="NZ_CP163431.1"/>
</dbReference>
<evidence type="ECO:0000259" key="3">
    <source>
        <dbReference type="PROSITE" id="PS50977"/>
    </source>
</evidence>
<gene>
    <name evidence="4" type="ORF">AB5J58_44825</name>
</gene>
<dbReference type="PROSITE" id="PS50977">
    <property type="entry name" value="HTH_TETR_2"/>
    <property type="match status" value="1"/>
</dbReference>
<proteinExistence type="predicted"/>
<dbReference type="InterPro" id="IPR023772">
    <property type="entry name" value="DNA-bd_HTH_TetR-type_CS"/>
</dbReference>
<dbReference type="PROSITE" id="PS01081">
    <property type="entry name" value="HTH_TETR_1"/>
    <property type="match status" value="1"/>
</dbReference>
<name>A0AB39MM25_9ACTN</name>
<evidence type="ECO:0000313" key="4">
    <source>
        <dbReference type="EMBL" id="XDQ06879.1"/>
    </source>
</evidence>
<feature type="domain" description="HTH tetR-type" evidence="3">
    <location>
        <begin position="1"/>
        <end position="60"/>
    </location>
</feature>
<evidence type="ECO:0000256" key="2">
    <source>
        <dbReference type="PROSITE-ProRule" id="PRU00335"/>
    </source>
</evidence>
<dbReference type="AlphaFoldDB" id="A0AB39MM25"/>
<dbReference type="InterPro" id="IPR001647">
    <property type="entry name" value="HTH_TetR"/>
</dbReference>
<evidence type="ECO:0000256" key="1">
    <source>
        <dbReference type="ARBA" id="ARBA00023125"/>
    </source>
</evidence>
<accession>A0AB39MM25</accession>
<dbReference type="PRINTS" id="PR00455">
    <property type="entry name" value="HTHTETR"/>
</dbReference>
<dbReference type="Gene3D" id="1.10.357.10">
    <property type="entry name" value="Tetracycline Repressor, domain 2"/>
    <property type="match status" value="1"/>
</dbReference>